<evidence type="ECO:0000313" key="14">
    <source>
        <dbReference type="EMBL" id="MCP2007922.1"/>
    </source>
</evidence>
<dbReference type="AlphaFoldDB" id="A0AA41L620"/>
<dbReference type="GO" id="GO:0005886">
    <property type="term" value="C:plasma membrane"/>
    <property type="evidence" value="ECO:0007669"/>
    <property type="project" value="UniProtKB-SubCell"/>
</dbReference>
<evidence type="ECO:0000313" key="15">
    <source>
        <dbReference type="Proteomes" id="UP001155901"/>
    </source>
</evidence>
<evidence type="ECO:0000256" key="8">
    <source>
        <dbReference type="ARBA" id="ARBA00029447"/>
    </source>
</evidence>
<protein>
    <submittedName>
        <fullName evidence="14">Methyl-accepting chemotaxis protein</fullName>
    </submittedName>
    <submittedName>
        <fullName evidence="13">Tar ligand binding domain-containing protein</fullName>
    </submittedName>
</protein>
<evidence type="ECO:0000256" key="4">
    <source>
        <dbReference type="ARBA" id="ARBA00022692"/>
    </source>
</evidence>
<organism evidence="13 15">
    <name type="scientific">Duganella violaceipulchra</name>
    <dbReference type="NCBI Taxonomy" id="2849652"/>
    <lineage>
        <taxon>Bacteria</taxon>
        <taxon>Pseudomonadati</taxon>
        <taxon>Pseudomonadota</taxon>
        <taxon>Betaproteobacteria</taxon>
        <taxon>Burkholderiales</taxon>
        <taxon>Oxalobacteraceae</taxon>
        <taxon>Telluria group</taxon>
        <taxon>Duganella</taxon>
    </lineage>
</organism>
<evidence type="ECO:0000256" key="3">
    <source>
        <dbReference type="ARBA" id="ARBA00022500"/>
    </source>
</evidence>
<dbReference type="FunFam" id="1.10.287.950:FF:000001">
    <property type="entry name" value="Methyl-accepting chemotaxis sensory transducer"/>
    <property type="match status" value="1"/>
</dbReference>
<dbReference type="Pfam" id="PF02203">
    <property type="entry name" value="TarH"/>
    <property type="match status" value="1"/>
</dbReference>
<dbReference type="EMBL" id="JALJZU010000003">
    <property type="protein sequence ID" value="MCP2007922.1"/>
    <property type="molecule type" value="Genomic_DNA"/>
</dbReference>
<comment type="similarity">
    <text evidence="8">Belongs to the methyl-accepting chemotaxis (MCP) protein family.</text>
</comment>
<accession>A0AA41L620</accession>
<evidence type="ECO:0000256" key="7">
    <source>
        <dbReference type="ARBA" id="ARBA00023224"/>
    </source>
</evidence>
<comment type="subcellular location">
    <subcellularLocation>
        <location evidence="1">Cell membrane</location>
        <topology evidence="1">Multi-pass membrane protein</topology>
    </subcellularLocation>
</comment>
<dbReference type="InterPro" id="IPR003122">
    <property type="entry name" value="Tar_rcpt_lig-bd"/>
</dbReference>
<evidence type="ECO:0000313" key="16">
    <source>
        <dbReference type="Proteomes" id="UP001162889"/>
    </source>
</evidence>
<reference evidence="13" key="1">
    <citation type="submission" date="2021-07" db="EMBL/GenBank/DDBJ databases">
        <title>Characterization of violacein-producing bacteria and related species.</title>
        <authorList>
            <person name="Wilson H.S."/>
            <person name="De Leon M.E."/>
        </authorList>
    </citation>
    <scope>NUCLEOTIDE SEQUENCE</scope>
    <source>
        <strain evidence="13">HSC-15S17</strain>
    </source>
</reference>
<dbReference type="GO" id="GO:0006935">
    <property type="term" value="P:chemotaxis"/>
    <property type="evidence" value="ECO:0007669"/>
    <property type="project" value="UniProtKB-KW"/>
</dbReference>
<comment type="caution">
    <text evidence="13">The sequence shown here is derived from an EMBL/GenBank/DDBJ whole genome shotgun (WGS) entry which is preliminary data.</text>
</comment>
<sequence length="520" mass="54609">MFSSITVRTKILTLIAVAVLALLLVMVIAFVGLKKEGEMLAEIGGNRLPSVQALQQVSEGQTALRSANRSIDAVAAYPGEIDNIAHELKRKQEIWGTVDQAWKIYEPLPQEPEEAALWKTFVKQWDAWKARDAIIGDLAGQIARADAAKRKELFIALHAAIGDARPFFHDAEASLDKLVALNIGYGEAAVKSAEEASARALSLMYTSAGVALALLVALGMLILTGIMRQLGGDPGYAAEIVRQVADGDLSADVALKHGDSTSLLAAMKGMIDKLSQVVQEVNNGAEALASASEEVSATAQALSQAASEQAAGTEETSASVEQMTASISQNTENAKVTDGIASKAALEAAEGGEAVKSTVAAMRQIARKISIIDDIAYQTNLLALNAAIEAARAGDHGKGFAVVAAEVRKLAERSQVAAQEIEQVASSSVQLAEKAGSLLDAMVPNIRRTSDLVQEITAASEEQSAGVGQINSAVTQLSQTTQQNASSSEQLAATAEEMSGQAEQLQQTMSFFKLAGAGRR</sequence>
<keyword evidence="2" id="KW-1003">Cell membrane</keyword>
<keyword evidence="3" id="KW-0145">Chemotaxis</keyword>
<dbReference type="Pfam" id="PF00015">
    <property type="entry name" value="MCPsignal"/>
    <property type="match status" value="1"/>
</dbReference>
<dbReference type="Proteomes" id="UP001162889">
    <property type="component" value="Unassembled WGS sequence"/>
</dbReference>
<gene>
    <name evidence="13" type="ORF">KVP70_18070</name>
    <name evidence="14" type="ORF">L1274_001622</name>
</gene>
<evidence type="ECO:0000259" key="12">
    <source>
        <dbReference type="PROSITE" id="PS50111"/>
    </source>
</evidence>
<keyword evidence="16" id="KW-1185">Reference proteome</keyword>
<keyword evidence="7 9" id="KW-0807">Transducer</keyword>
<dbReference type="EMBL" id="JAHTGR010000009">
    <property type="protein sequence ID" value="MBV6322842.1"/>
    <property type="molecule type" value="Genomic_DNA"/>
</dbReference>
<dbReference type="GO" id="GO:0007165">
    <property type="term" value="P:signal transduction"/>
    <property type="evidence" value="ECO:0007669"/>
    <property type="project" value="UniProtKB-KW"/>
</dbReference>
<dbReference type="RefSeq" id="WP_217943586.1">
    <property type="nucleotide sequence ID" value="NZ_JAHTGR010000009.1"/>
</dbReference>
<keyword evidence="4 11" id="KW-0812">Transmembrane</keyword>
<evidence type="ECO:0000256" key="5">
    <source>
        <dbReference type="ARBA" id="ARBA00022989"/>
    </source>
</evidence>
<dbReference type="InterPro" id="IPR051310">
    <property type="entry name" value="MCP_chemotaxis"/>
</dbReference>
<evidence type="ECO:0000256" key="10">
    <source>
        <dbReference type="SAM" id="MobiDB-lite"/>
    </source>
</evidence>
<dbReference type="PROSITE" id="PS50111">
    <property type="entry name" value="CHEMOTAXIS_TRANSDUC_2"/>
    <property type="match status" value="1"/>
</dbReference>
<dbReference type="SMART" id="SM00283">
    <property type="entry name" value="MA"/>
    <property type="match status" value="1"/>
</dbReference>
<dbReference type="PANTHER" id="PTHR43531:SF11">
    <property type="entry name" value="METHYL-ACCEPTING CHEMOTAXIS PROTEIN 3"/>
    <property type="match status" value="1"/>
</dbReference>
<evidence type="ECO:0000256" key="1">
    <source>
        <dbReference type="ARBA" id="ARBA00004651"/>
    </source>
</evidence>
<dbReference type="Proteomes" id="UP001155901">
    <property type="component" value="Unassembled WGS sequence"/>
</dbReference>
<keyword evidence="6 11" id="KW-0472">Membrane</keyword>
<feature type="compositionally biased region" description="Polar residues" evidence="10">
    <location>
        <begin position="479"/>
        <end position="491"/>
    </location>
</feature>
<feature type="domain" description="Methyl-accepting transducer" evidence="12">
    <location>
        <begin position="284"/>
        <end position="499"/>
    </location>
</feature>
<dbReference type="PANTHER" id="PTHR43531">
    <property type="entry name" value="PROTEIN ICFG"/>
    <property type="match status" value="1"/>
</dbReference>
<dbReference type="InterPro" id="IPR004089">
    <property type="entry name" value="MCPsignal_dom"/>
</dbReference>
<evidence type="ECO:0000256" key="9">
    <source>
        <dbReference type="PROSITE-ProRule" id="PRU00284"/>
    </source>
</evidence>
<evidence type="ECO:0000313" key="13">
    <source>
        <dbReference type="EMBL" id="MBV6322842.1"/>
    </source>
</evidence>
<proteinExistence type="inferred from homology"/>
<name>A0AA41L620_9BURK</name>
<dbReference type="GO" id="GO:0004888">
    <property type="term" value="F:transmembrane signaling receptor activity"/>
    <property type="evidence" value="ECO:0007669"/>
    <property type="project" value="TreeGrafter"/>
</dbReference>
<keyword evidence="5 11" id="KW-1133">Transmembrane helix</keyword>
<feature type="transmembrane region" description="Helical" evidence="11">
    <location>
        <begin position="201"/>
        <end position="223"/>
    </location>
</feature>
<evidence type="ECO:0000256" key="2">
    <source>
        <dbReference type="ARBA" id="ARBA00022475"/>
    </source>
</evidence>
<feature type="region of interest" description="Disordered" evidence="10">
    <location>
        <begin position="479"/>
        <end position="502"/>
    </location>
</feature>
<evidence type="ECO:0000256" key="11">
    <source>
        <dbReference type="SAM" id="Phobius"/>
    </source>
</evidence>
<feature type="transmembrane region" description="Helical" evidence="11">
    <location>
        <begin position="12"/>
        <end position="33"/>
    </location>
</feature>
<reference evidence="14" key="2">
    <citation type="submission" date="2022-03" db="EMBL/GenBank/DDBJ databases">
        <title>Genome Encyclopedia of Bacteria and Archaea VI: Functional Genomics of Type Strains.</title>
        <authorList>
            <person name="Whitman W."/>
        </authorList>
    </citation>
    <scope>NUCLEOTIDE SEQUENCE</scope>
    <source>
        <strain evidence="14">HSC-15S17</strain>
    </source>
</reference>
<evidence type="ECO:0000256" key="6">
    <source>
        <dbReference type="ARBA" id="ARBA00023136"/>
    </source>
</evidence>